<evidence type="ECO:0000256" key="1">
    <source>
        <dbReference type="ARBA" id="ARBA00004442"/>
    </source>
</evidence>
<name>A0A934R385_9BACT</name>
<dbReference type="InterPro" id="IPR006665">
    <property type="entry name" value="OmpA-like"/>
</dbReference>
<evidence type="ECO:0000313" key="8">
    <source>
        <dbReference type="Proteomes" id="UP000600139"/>
    </source>
</evidence>
<feature type="region of interest" description="Disordered" evidence="5">
    <location>
        <begin position="346"/>
        <end position="384"/>
    </location>
</feature>
<evidence type="ECO:0000259" key="6">
    <source>
        <dbReference type="PROSITE" id="PS51123"/>
    </source>
</evidence>
<evidence type="ECO:0000256" key="4">
    <source>
        <dbReference type="PROSITE-ProRule" id="PRU00473"/>
    </source>
</evidence>
<accession>A0A934R385</accession>
<proteinExistence type="predicted"/>
<dbReference type="RefSeq" id="WP_200349636.1">
    <property type="nucleotide sequence ID" value="NZ_BAABHZ010000010.1"/>
</dbReference>
<dbReference type="Gene3D" id="3.30.1330.60">
    <property type="entry name" value="OmpA-like domain"/>
    <property type="match status" value="1"/>
</dbReference>
<comment type="subcellular location">
    <subcellularLocation>
        <location evidence="1">Cell outer membrane</location>
    </subcellularLocation>
</comment>
<keyword evidence="2 4" id="KW-0472">Membrane</keyword>
<organism evidence="7 8">
    <name type="scientific">Luteolibacter yonseiensis</name>
    <dbReference type="NCBI Taxonomy" id="1144680"/>
    <lineage>
        <taxon>Bacteria</taxon>
        <taxon>Pseudomonadati</taxon>
        <taxon>Verrucomicrobiota</taxon>
        <taxon>Verrucomicrobiia</taxon>
        <taxon>Verrucomicrobiales</taxon>
        <taxon>Verrucomicrobiaceae</taxon>
        <taxon>Luteolibacter</taxon>
    </lineage>
</organism>
<evidence type="ECO:0000256" key="5">
    <source>
        <dbReference type="SAM" id="MobiDB-lite"/>
    </source>
</evidence>
<dbReference type="GO" id="GO:0009279">
    <property type="term" value="C:cell outer membrane"/>
    <property type="evidence" value="ECO:0007669"/>
    <property type="project" value="UniProtKB-SubCell"/>
</dbReference>
<dbReference type="InterPro" id="IPR050330">
    <property type="entry name" value="Bact_OuterMem_StrucFunc"/>
</dbReference>
<keyword evidence="8" id="KW-1185">Reference proteome</keyword>
<reference evidence="7" key="1">
    <citation type="submission" date="2021-01" db="EMBL/GenBank/DDBJ databases">
        <title>Modified the classification status of verrucomicrobia.</title>
        <authorList>
            <person name="Feng X."/>
        </authorList>
    </citation>
    <scope>NUCLEOTIDE SEQUENCE</scope>
    <source>
        <strain evidence="7">JCM 18052</strain>
    </source>
</reference>
<dbReference type="PRINTS" id="PR01021">
    <property type="entry name" value="OMPADOMAIN"/>
</dbReference>
<dbReference type="PANTHER" id="PTHR30329">
    <property type="entry name" value="STATOR ELEMENT OF FLAGELLAR MOTOR COMPLEX"/>
    <property type="match status" value="1"/>
</dbReference>
<evidence type="ECO:0000256" key="2">
    <source>
        <dbReference type="ARBA" id="ARBA00023136"/>
    </source>
</evidence>
<dbReference type="Pfam" id="PF00691">
    <property type="entry name" value="OmpA"/>
    <property type="match status" value="1"/>
</dbReference>
<protein>
    <submittedName>
        <fullName evidence="7">OmpA family protein</fullName>
    </submittedName>
</protein>
<dbReference type="InterPro" id="IPR006664">
    <property type="entry name" value="OMP_bac"/>
</dbReference>
<dbReference type="CDD" id="cd07185">
    <property type="entry name" value="OmpA_C-like"/>
    <property type="match status" value="1"/>
</dbReference>
<dbReference type="Proteomes" id="UP000600139">
    <property type="component" value="Unassembled WGS sequence"/>
</dbReference>
<dbReference type="InterPro" id="IPR036737">
    <property type="entry name" value="OmpA-like_sf"/>
</dbReference>
<dbReference type="AlphaFoldDB" id="A0A934R385"/>
<keyword evidence="3" id="KW-0998">Cell outer membrane</keyword>
<sequence length="428" mass="47021">MLVSILLHVIVFLWLDDMKVALKFEEARELSTRPIDTRRVEIPPLEQEQALPPEDIVTPPTDTAALLEDVELLDILPKDQEIDIKPQIVEPEYAIRLQNPAREGTPDAVALEISTGLEIDTDLPEFGRQPETIKPAEIGQITVDAGAVQSDDTETSQFLENLTRQGANGKVEAGSLDGMTSLDNMLNLPSNVLLGAKTMLPSDLLFEFNRAELRESSKVDLMKLVFLMDRNPDLYCWIEGHTDLVGGDEPNLKLSIARAESVKNYLVQSYRINPDKIITRGFGRYQPIITSGTPDEQSANRRVEIRMRKTPPTKEQMKVEPQKATVIEEAPSPKAVLVKPKIPMPVQEAPPSPPKAAPVETPAPKAAPVEMPAPPKAAPIQEAPAVPKAAPVEMPAPLKAAPVELAPPLRAEPVVEEVPRAQTIEDEE</sequence>
<dbReference type="PANTHER" id="PTHR30329:SF21">
    <property type="entry name" value="LIPOPROTEIN YIAD-RELATED"/>
    <property type="match status" value="1"/>
</dbReference>
<dbReference type="PROSITE" id="PS51123">
    <property type="entry name" value="OMPA_2"/>
    <property type="match status" value="1"/>
</dbReference>
<evidence type="ECO:0000256" key="3">
    <source>
        <dbReference type="ARBA" id="ARBA00023237"/>
    </source>
</evidence>
<evidence type="ECO:0000313" key="7">
    <source>
        <dbReference type="EMBL" id="MBK1814680.1"/>
    </source>
</evidence>
<feature type="domain" description="OmpA-like" evidence="6">
    <location>
        <begin position="195"/>
        <end position="311"/>
    </location>
</feature>
<gene>
    <name evidence="7" type="ORF">JIN84_03590</name>
</gene>
<dbReference type="SUPFAM" id="SSF103088">
    <property type="entry name" value="OmpA-like"/>
    <property type="match status" value="1"/>
</dbReference>
<comment type="caution">
    <text evidence="7">The sequence shown here is derived from an EMBL/GenBank/DDBJ whole genome shotgun (WGS) entry which is preliminary data.</text>
</comment>
<dbReference type="EMBL" id="JAENIK010000004">
    <property type="protein sequence ID" value="MBK1814680.1"/>
    <property type="molecule type" value="Genomic_DNA"/>
</dbReference>